<dbReference type="InterPro" id="IPR010730">
    <property type="entry name" value="HET"/>
</dbReference>
<evidence type="ECO:0000313" key="2">
    <source>
        <dbReference type="EMBL" id="KJA15859.1"/>
    </source>
</evidence>
<dbReference type="STRING" id="945553.A0A0D2N9R2"/>
<sequence>MPLSDEINTALRAHVSNNMPIRLLRLPDLQMIERGDIFKHLLPKMSDINERWIANKDASINWEQVEFVSTPEERRQRIIQDIVKERAEYAILSHTWLLDEREITYPDWMAQQNSPQKTFTGAGIAKLTNFCHVAYRDHKMTLAWLDTLCINKDSTSELDESIRSMYRWYCNAAICIIILADTERMSEMTTDRWFTRGWTLQELLAPPRIKFYSKKWRMFMQGRNDKTNGNRKEIPGDDDHDENDKIVNNLSVFGPLLEKATGISPDELANFDPAATRRNIPTRMIWASKRITTREEDRAYCLMGIFGVSFSIAYGEGRERAFYRLLEAILNTYRDILAILDWSGKPIGSDVHATSLLPSGPECYKHRAGEARLESSAWRDLQDYVPFSFAPKEPMTLTHLGLRVDLYCIPATVARTEQVDNVCTVYMQCGANFREEPIPITVYPHTFRRFDEDDDDGFGNEFMFGIWTFERDSQDTVYIPNLPSRAFLLMSNDPHQPIEMARVWSKVDTPDALRISPDSPWQDDWDMDEISMRTFIL</sequence>
<proteinExistence type="predicted"/>
<protein>
    <recommendedName>
        <fullName evidence="1">Heterokaryon incompatibility domain-containing protein</fullName>
    </recommendedName>
</protein>
<feature type="domain" description="Heterokaryon incompatibility" evidence="1">
    <location>
        <begin position="89"/>
        <end position="184"/>
    </location>
</feature>
<dbReference type="EMBL" id="KN817633">
    <property type="protein sequence ID" value="KJA15859.1"/>
    <property type="molecule type" value="Genomic_DNA"/>
</dbReference>
<name>A0A0D2N9R2_HYPSF</name>
<dbReference type="PANTHER" id="PTHR10622">
    <property type="entry name" value="HET DOMAIN-CONTAINING PROTEIN"/>
    <property type="match status" value="1"/>
</dbReference>
<evidence type="ECO:0000259" key="1">
    <source>
        <dbReference type="Pfam" id="PF06985"/>
    </source>
</evidence>
<evidence type="ECO:0000313" key="3">
    <source>
        <dbReference type="Proteomes" id="UP000054270"/>
    </source>
</evidence>
<dbReference type="PANTHER" id="PTHR10622:SF12">
    <property type="entry name" value="HET DOMAIN-CONTAINING PROTEIN"/>
    <property type="match status" value="1"/>
</dbReference>
<organism evidence="2 3">
    <name type="scientific">Hypholoma sublateritium (strain FD-334 SS-4)</name>
    <dbReference type="NCBI Taxonomy" id="945553"/>
    <lineage>
        <taxon>Eukaryota</taxon>
        <taxon>Fungi</taxon>
        <taxon>Dikarya</taxon>
        <taxon>Basidiomycota</taxon>
        <taxon>Agaricomycotina</taxon>
        <taxon>Agaricomycetes</taxon>
        <taxon>Agaricomycetidae</taxon>
        <taxon>Agaricales</taxon>
        <taxon>Agaricineae</taxon>
        <taxon>Strophariaceae</taxon>
        <taxon>Hypholoma</taxon>
    </lineage>
</organism>
<keyword evidence="3" id="KW-1185">Reference proteome</keyword>
<accession>A0A0D2N9R2</accession>
<dbReference type="Proteomes" id="UP000054270">
    <property type="component" value="Unassembled WGS sequence"/>
</dbReference>
<gene>
    <name evidence="2" type="ORF">HYPSUDRAFT_335885</name>
</gene>
<dbReference type="OMA" id="DINERWI"/>
<dbReference type="AlphaFoldDB" id="A0A0D2N9R2"/>
<reference evidence="3" key="1">
    <citation type="submission" date="2014-04" db="EMBL/GenBank/DDBJ databases">
        <title>Evolutionary Origins and Diversification of the Mycorrhizal Mutualists.</title>
        <authorList>
            <consortium name="DOE Joint Genome Institute"/>
            <consortium name="Mycorrhizal Genomics Consortium"/>
            <person name="Kohler A."/>
            <person name="Kuo A."/>
            <person name="Nagy L.G."/>
            <person name="Floudas D."/>
            <person name="Copeland A."/>
            <person name="Barry K.W."/>
            <person name="Cichocki N."/>
            <person name="Veneault-Fourrey C."/>
            <person name="LaButti K."/>
            <person name="Lindquist E.A."/>
            <person name="Lipzen A."/>
            <person name="Lundell T."/>
            <person name="Morin E."/>
            <person name="Murat C."/>
            <person name="Riley R."/>
            <person name="Ohm R."/>
            <person name="Sun H."/>
            <person name="Tunlid A."/>
            <person name="Henrissat B."/>
            <person name="Grigoriev I.V."/>
            <person name="Hibbett D.S."/>
            <person name="Martin F."/>
        </authorList>
    </citation>
    <scope>NUCLEOTIDE SEQUENCE [LARGE SCALE GENOMIC DNA]</scope>
    <source>
        <strain evidence="3">FD-334 SS-4</strain>
    </source>
</reference>
<dbReference type="Pfam" id="PF06985">
    <property type="entry name" value="HET"/>
    <property type="match status" value="1"/>
</dbReference>
<dbReference type="OrthoDB" id="2654851at2759"/>